<gene>
    <name evidence="1" type="ORF">HMPREF1054_0004</name>
</gene>
<proteinExistence type="predicted"/>
<evidence type="ECO:0000313" key="1">
    <source>
        <dbReference type="EMBL" id="EIG25892.1"/>
    </source>
</evidence>
<reference evidence="1 2" key="1">
    <citation type="submission" date="2012-04" db="EMBL/GenBank/DDBJ databases">
        <authorList>
            <person name="Harkins D.M."/>
            <person name="Madupu R."/>
            <person name="Durkin A.S."/>
            <person name="Torralba M."/>
            <person name="Methe B."/>
            <person name="Sutton G.G."/>
            <person name="Nelson K.E."/>
        </authorList>
    </citation>
    <scope>NUCLEOTIDE SEQUENCE [LARGE SCALE GENOMIC DNA]</scope>
    <source>
        <strain evidence="1 2">HK411</strain>
    </source>
</reference>
<sequence>MLYLKSGVIVLHKNSLEHEKFEAILAKFSAQLIRTEGNFEKFLQILTAYFFYNTWLIYH</sequence>
<accession>I2NJ81</accession>
<comment type="caution">
    <text evidence="1">The sequence shown here is derived from an EMBL/GenBank/DDBJ whole genome shotgun (WGS) entry which is preliminary data.</text>
</comment>
<dbReference type="Proteomes" id="UP000003345">
    <property type="component" value="Unassembled WGS sequence"/>
</dbReference>
<organism evidence="1 2">
    <name type="scientific">Haemophilus paraphrohaemolyticus HK411</name>
    <dbReference type="NCBI Taxonomy" id="1095743"/>
    <lineage>
        <taxon>Bacteria</taxon>
        <taxon>Pseudomonadati</taxon>
        <taxon>Pseudomonadota</taxon>
        <taxon>Gammaproteobacteria</taxon>
        <taxon>Pasteurellales</taxon>
        <taxon>Pasteurellaceae</taxon>
        <taxon>Haemophilus</taxon>
    </lineage>
</organism>
<dbReference type="EMBL" id="AJMU01000049">
    <property type="protein sequence ID" value="EIG25892.1"/>
    <property type="molecule type" value="Genomic_DNA"/>
</dbReference>
<protein>
    <submittedName>
        <fullName evidence="1">Uncharacterized protein</fullName>
    </submittedName>
</protein>
<dbReference type="AlphaFoldDB" id="I2NJ81"/>
<name>I2NJ81_9PAST</name>
<evidence type="ECO:0000313" key="2">
    <source>
        <dbReference type="Proteomes" id="UP000003345"/>
    </source>
</evidence>